<dbReference type="RefSeq" id="XP_015899027.2">
    <property type="nucleotide sequence ID" value="XM_016043541.4"/>
</dbReference>
<name>A0A6P4B9K6_ZIZJJ</name>
<dbReference type="InterPro" id="IPR034590">
    <property type="entry name" value="POLYCHOME/GIG1"/>
</dbReference>
<evidence type="ECO:0000256" key="1">
    <source>
        <dbReference type="SAM" id="MobiDB-lite"/>
    </source>
</evidence>
<feature type="region of interest" description="Disordered" evidence="1">
    <location>
        <begin position="57"/>
        <end position="105"/>
    </location>
</feature>
<dbReference type="GeneID" id="107432412"/>
<sequence length="257" mass="28022">MPEPRDRLSRPVDVAAVFVRWRSRGVVNESDAASDLFGSPMRQQTTATTPIARRVTGFGATRGGGFGRGIFGTPRTVNRRGRNRPGSSSAARENTPAGTARRGRGRVTNSVLPSWYPRTPLRDITAIVTAIERRRARLRGDEGLQVGTPIYQDPGVLDPPVSVSPAPLEQDIPIASPSTAVRKKGCPPSVGKVPKILLGITNQTTGESECLTPQKKLLNNIDTVEKAVKEELQKLKRTPSAKKAEREKRVRTLMSMR</sequence>
<proteinExistence type="predicted"/>
<accession>A0A6P4B9K6</accession>
<feature type="region of interest" description="Disordered" evidence="1">
    <location>
        <begin position="236"/>
        <end position="257"/>
    </location>
</feature>
<dbReference type="PANTHER" id="PTHR35119:SF1">
    <property type="entry name" value="PROTEIN POLYCHOME"/>
    <property type="match status" value="1"/>
</dbReference>
<reference evidence="3" key="1">
    <citation type="submission" date="2025-08" db="UniProtKB">
        <authorList>
            <consortium name="RefSeq"/>
        </authorList>
    </citation>
    <scope>IDENTIFICATION</scope>
    <source>
        <tissue evidence="3">Seedling</tissue>
    </source>
</reference>
<keyword evidence="2" id="KW-1185">Reference proteome</keyword>
<dbReference type="PANTHER" id="PTHR35119">
    <property type="entry name" value="PROTEIN POLYCHOME"/>
    <property type="match status" value="1"/>
</dbReference>
<gene>
    <name evidence="3" type="primary">LOC107432412</name>
</gene>
<dbReference type="Proteomes" id="UP001652623">
    <property type="component" value="Chromosome 11"/>
</dbReference>
<protein>
    <submittedName>
        <fullName evidence="3">Protein POLYCHOME</fullName>
    </submittedName>
</protein>
<feature type="compositionally biased region" description="Gly residues" evidence="1">
    <location>
        <begin position="60"/>
        <end position="70"/>
    </location>
</feature>
<evidence type="ECO:0000313" key="2">
    <source>
        <dbReference type="Proteomes" id="UP001652623"/>
    </source>
</evidence>
<organism evidence="2 3">
    <name type="scientific">Ziziphus jujuba</name>
    <name type="common">Chinese jujube</name>
    <name type="synonym">Ziziphus sativa</name>
    <dbReference type="NCBI Taxonomy" id="326968"/>
    <lineage>
        <taxon>Eukaryota</taxon>
        <taxon>Viridiplantae</taxon>
        <taxon>Streptophyta</taxon>
        <taxon>Embryophyta</taxon>
        <taxon>Tracheophyta</taxon>
        <taxon>Spermatophyta</taxon>
        <taxon>Magnoliopsida</taxon>
        <taxon>eudicotyledons</taxon>
        <taxon>Gunneridae</taxon>
        <taxon>Pentapetalae</taxon>
        <taxon>rosids</taxon>
        <taxon>fabids</taxon>
        <taxon>Rosales</taxon>
        <taxon>Rhamnaceae</taxon>
        <taxon>Paliureae</taxon>
        <taxon>Ziziphus</taxon>
    </lineage>
</organism>
<evidence type="ECO:0000313" key="3">
    <source>
        <dbReference type="RefSeq" id="XP_015899027.2"/>
    </source>
</evidence>